<dbReference type="GO" id="GO:0009245">
    <property type="term" value="P:lipid A biosynthetic process"/>
    <property type="evidence" value="ECO:0007669"/>
    <property type="project" value="TreeGrafter"/>
</dbReference>
<dbReference type="Gene3D" id="3.60.21.10">
    <property type="match status" value="1"/>
</dbReference>
<keyword evidence="5" id="KW-0472">Membrane</keyword>
<keyword evidence="4 8" id="KW-0378">Hydrolase</keyword>
<evidence type="ECO:0000256" key="3">
    <source>
        <dbReference type="ARBA" id="ARBA00022723"/>
    </source>
</evidence>
<keyword evidence="9" id="KW-1185">Reference proteome</keyword>
<keyword evidence="1" id="KW-1003">Cell membrane</keyword>
<dbReference type="PANTHER" id="PTHR34990:SF1">
    <property type="entry name" value="UDP-2,3-DIACYLGLUCOSAMINE HYDROLASE"/>
    <property type="match status" value="1"/>
</dbReference>
<dbReference type="InterPro" id="IPR004843">
    <property type="entry name" value="Calcineurin-like_PHP"/>
</dbReference>
<evidence type="ECO:0000313" key="8">
    <source>
        <dbReference type="EMBL" id="WPU65498.1"/>
    </source>
</evidence>
<dbReference type="GO" id="GO:0016020">
    <property type="term" value="C:membrane"/>
    <property type="evidence" value="ECO:0007669"/>
    <property type="project" value="GOC"/>
</dbReference>
<gene>
    <name evidence="8" type="ORF">SOO65_01935</name>
</gene>
<dbReference type="RefSeq" id="WP_321396081.1">
    <property type="nucleotide sequence ID" value="NZ_CP139487.1"/>
</dbReference>
<reference evidence="8 9" key="1">
    <citation type="submission" date="2023-11" db="EMBL/GenBank/DDBJ databases">
        <title>Peredibacter starrii A3.12.</title>
        <authorList>
            <person name="Mitchell R.J."/>
        </authorList>
    </citation>
    <scope>NUCLEOTIDE SEQUENCE [LARGE SCALE GENOMIC DNA]</scope>
    <source>
        <strain evidence="8 9">A3.12</strain>
    </source>
</reference>
<dbReference type="GO" id="GO:0008758">
    <property type="term" value="F:UDP-2,3-diacylglucosamine hydrolase activity"/>
    <property type="evidence" value="ECO:0007669"/>
    <property type="project" value="TreeGrafter"/>
</dbReference>
<keyword evidence="6" id="KW-0464">Manganese</keyword>
<sequence>MKIAAISDVHVKTPHDEADKLLSAFLDHPEVQSADYVLLLGDIFDLMCGPHEEYIKLYSHLFDRMDALHKKGKKVFFLEGNHDVHLQGLFLKRWPNFEILSEQTPVIEKIDGKLYYFSHGDEHEVDNEAYQRYKEIIHSAPLRFVANQIMPYAVLNYVGEKASKISRKKGSRKFDAELVRNRFRNGVQTTTKGEFDFVIGGHSHVKDNYTLPGSNSVYLNNGYALRENTFLLIDNHVPKFITFASGSTSASGGQA</sequence>
<evidence type="ECO:0000313" key="9">
    <source>
        <dbReference type="Proteomes" id="UP001324634"/>
    </source>
</evidence>
<protein>
    <submittedName>
        <fullName evidence="8">UDP-2,3-diacylglucosamine diphosphatase</fullName>
        <ecNumber evidence="8">3.6.1.54</ecNumber>
    </submittedName>
</protein>
<evidence type="ECO:0000256" key="6">
    <source>
        <dbReference type="ARBA" id="ARBA00023211"/>
    </source>
</evidence>
<dbReference type="EMBL" id="CP139487">
    <property type="protein sequence ID" value="WPU65498.1"/>
    <property type="molecule type" value="Genomic_DNA"/>
</dbReference>
<dbReference type="CDD" id="cd07398">
    <property type="entry name" value="MPP_YbbF-LpxH"/>
    <property type="match status" value="1"/>
</dbReference>
<accession>A0AAX4HQN7</accession>
<dbReference type="KEGG" id="psti:SOO65_01935"/>
<evidence type="ECO:0000256" key="5">
    <source>
        <dbReference type="ARBA" id="ARBA00023136"/>
    </source>
</evidence>
<evidence type="ECO:0000256" key="2">
    <source>
        <dbReference type="ARBA" id="ARBA00022519"/>
    </source>
</evidence>
<dbReference type="Pfam" id="PF00149">
    <property type="entry name" value="Metallophos"/>
    <property type="match status" value="1"/>
</dbReference>
<keyword evidence="2" id="KW-0997">Cell inner membrane</keyword>
<evidence type="ECO:0000259" key="7">
    <source>
        <dbReference type="Pfam" id="PF00149"/>
    </source>
</evidence>
<proteinExistence type="predicted"/>
<evidence type="ECO:0000256" key="4">
    <source>
        <dbReference type="ARBA" id="ARBA00022801"/>
    </source>
</evidence>
<organism evidence="8 9">
    <name type="scientific">Peredibacter starrii</name>
    <dbReference type="NCBI Taxonomy" id="28202"/>
    <lineage>
        <taxon>Bacteria</taxon>
        <taxon>Pseudomonadati</taxon>
        <taxon>Bdellovibrionota</taxon>
        <taxon>Bacteriovoracia</taxon>
        <taxon>Bacteriovoracales</taxon>
        <taxon>Bacteriovoracaceae</taxon>
        <taxon>Peredibacter</taxon>
    </lineage>
</organism>
<evidence type="ECO:0000256" key="1">
    <source>
        <dbReference type="ARBA" id="ARBA00022475"/>
    </source>
</evidence>
<keyword evidence="3" id="KW-0479">Metal-binding</keyword>
<dbReference type="AlphaFoldDB" id="A0AAX4HQN7"/>
<feature type="domain" description="Calcineurin-like phosphoesterase" evidence="7">
    <location>
        <begin position="1"/>
        <end position="205"/>
    </location>
</feature>
<dbReference type="EC" id="3.6.1.54" evidence="8"/>
<dbReference type="InterPro" id="IPR043461">
    <property type="entry name" value="LpxH-like"/>
</dbReference>
<dbReference type="PANTHER" id="PTHR34990">
    <property type="entry name" value="UDP-2,3-DIACYLGLUCOSAMINE HYDROLASE-RELATED"/>
    <property type="match status" value="1"/>
</dbReference>
<dbReference type="SUPFAM" id="SSF56300">
    <property type="entry name" value="Metallo-dependent phosphatases"/>
    <property type="match status" value="1"/>
</dbReference>
<dbReference type="InterPro" id="IPR029052">
    <property type="entry name" value="Metallo-depent_PP-like"/>
</dbReference>
<dbReference type="GO" id="GO:0046872">
    <property type="term" value="F:metal ion binding"/>
    <property type="evidence" value="ECO:0007669"/>
    <property type="project" value="UniProtKB-KW"/>
</dbReference>
<dbReference type="Proteomes" id="UP001324634">
    <property type="component" value="Chromosome"/>
</dbReference>
<name>A0AAX4HQN7_9BACT</name>